<dbReference type="Pfam" id="PF00067">
    <property type="entry name" value="p450"/>
    <property type="match status" value="1"/>
</dbReference>
<dbReference type="GO" id="GO:0004497">
    <property type="term" value="F:monooxygenase activity"/>
    <property type="evidence" value="ECO:0007669"/>
    <property type="project" value="UniProtKB-KW"/>
</dbReference>
<sequence>MAIDLGSYGLEVRTVRLNIISIVLGIGIGLYGHLGLFIHGEWHIQAPFIFLFHLILYSGLAAGTVASQYYGFDSKLWIAGLITSVITYILVVYHLRSLVTMWLAKTFDYKGPSEITIFHPDVFVATDGPRTECVKSEWYDLLFPESSLLTTRARDLHDARRRDWKECFGPQAQAHHFAKTVKHVEMLSDMIENQIEEANPSQMRDWFYWLGFDIMGDFVFSKSFNMLRDHEWHHMVIRLQRALSLLGPASPAPWLIQIAFRVAPRIGQIGDWFEMTSWTHKQISARLEAGGEKQSAPDLVHYLLEKSAEPRSAEGVRRMRGDSLNAIVAGSEPIPVVLLGIFAELARKPHHVELIYAELAERDITDTKEKIALSRPPNSFLNDGPPVGKWCAM</sequence>
<keyword evidence="9" id="KW-1185">Reference proteome</keyword>
<dbReference type="HOGENOM" id="CLU_001570_14_10_1"/>
<dbReference type="GO" id="GO:0016705">
    <property type="term" value="F:oxidoreductase activity, acting on paired donors, with incorporation or reduction of molecular oxygen"/>
    <property type="evidence" value="ECO:0007669"/>
    <property type="project" value="InterPro"/>
</dbReference>
<dbReference type="InterPro" id="IPR050121">
    <property type="entry name" value="Cytochrome_P450_monoxygenase"/>
</dbReference>
<evidence type="ECO:0000256" key="1">
    <source>
        <dbReference type="ARBA" id="ARBA00001971"/>
    </source>
</evidence>
<keyword evidence="5" id="KW-0408">Iron</keyword>
<evidence type="ECO:0000256" key="6">
    <source>
        <dbReference type="ARBA" id="ARBA00023033"/>
    </source>
</evidence>
<dbReference type="AlphaFoldDB" id="H0EL59"/>
<dbReference type="SUPFAM" id="SSF48264">
    <property type="entry name" value="Cytochrome P450"/>
    <property type="match status" value="1"/>
</dbReference>
<comment type="cofactor">
    <cofactor evidence="1">
        <name>heme</name>
        <dbReference type="ChEBI" id="CHEBI:30413"/>
    </cofactor>
</comment>
<accession>H0EL59</accession>
<keyword evidence="7" id="KW-0472">Membrane</keyword>
<comment type="caution">
    <text evidence="8">The sequence shown here is derived from an EMBL/GenBank/DDBJ whole genome shotgun (WGS) entry which is preliminary data.</text>
</comment>
<dbReference type="InParanoid" id="H0EL59"/>
<reference evidence="8 9" key="1">
    <citation type="journal article" date="2012" name="Eukaryot. Cell">
        <title>Genome sequence of the fungus Glarea lozoyensis: the first genome sequence of a species from the Helotiaceae family.</title>
        <authorList>
            <person name="Youssar L."/>
            <person name="Gruening B.A."/>
            <person name="Erxleben A."/>
            <person name="Guenther S."/>
            <person name="Huettel W."/>
        </authorList>
    </citation>
    <scope>NUCLEOTIDE SEQUENCE [LARGE SCALE GENOMIC DNA]</scope>
    <source>
        <strain evidence="9">ATCC 74030 / MF5533</strain>
    </source>
</reference>
<keyword evidence="6" id="KW-0503">Monooxygenase</keyword>
<feature type="transmembrane region" description="Helical" evidence="7">
    <location>
        <begin position="48"/>
        <end position="70"/>
    </location>
</feature>
<dbReference type="GO" id="GO:0005506">
    <property type="term" value="F:iron ion binding"/>
    <property type="evidence" value="ECO:0007669"/>
    <property type="project" value="InterPro"/>
</dbReference>
<evidence type="ECO:0000256" key="2">
    <source>
        <dbReference type="ARBA" id="ARBA00010617"/>
    </source>
</evidence>
<organism evidence="8 9">
    <name type="scientific">Glarea lozoyensis (strain ATCC 74030 / MF5533)</name>
    <dbReference type="NCBI Taxonomy" id="1104152"/>
    <lineage>
        <taxon>Eukaryota</taxon>
        <taxon>Fungi</taxon>
        <taxon>Dikarya</taxon>
        <taxon>Ascomycota</taxon>
        <taxon>Pezizomycotina</taxon>
        <taxon>Leotiomycetes</taxon>
        <taxon>Helotiales</taxon>
        <taxon>Helotiaceae</taxon>
        <taxon>Glarea</taxon>
    </lineage>
</organism>
<evidence type="ECO:0000256" key="7">
    <source>
        <dbReference type="SAM" id="Phobius"/>
    </source>
</evidence>
<dbReference type="EMBL" id="AGUE01000074">
    <property type="protein sequence ID" value="EHL00688.1"/>
    <property type="molecule type" value="Genomic_DNA"/>
</dbReference>
<dbReference type="PANTHER" id="PTHR24305">
    <property type="entry name" value="CYTOCHROME P450"/>
    <property type="match status" value="1"/>
</dbReference>
<evidence type="ECO:0000313" key="8">
    <source>
        <dbReference type="EMBL" id="EHL00688.1"/>
    </source>
</evidence>
<evidence type="ECO:0000256" key="4">
    <source>
        <dbReference type="ARBA" id="ARBA00023002"/>
    </source>
</evidence>
<feature type="transmembrane region" description="Helical" evidence="7">
    <location>
        <begin position="15"/>
        <end position="36"/>
    </location>
</feature>
<keyword evidence="7" id="KW-1133">Transmembrane helix</keyword>
<dbReference type="InterPro" id="IPR001128">
    <property type="entry name" value="Cyt_P450"/>
</dbReference>
<dbReference type="Proteomes" id="UP000005446">
    <property type="component" value="Unassembled WGS sequence"/>
</dbReference>
<evidence type="ECO:0000313" key="9">
    <source>
        <dbReference type="Proteomes" id="UP000005446"/>
    </source>
</evidence>
<dbReference type="GO" id="GO:0020037">
    <property type="term" value="F:heme binding"/>
    <property type="evidence" value="ECO:0007669"/>
    <property type="project" value="InterPro"/>
</dbReference>
<protein>
    <submittedName>
        <fullName evidence="8">Putative Cytochrome 67</fullName>
    </submittedName>
</protein>
<proteinExistence type="inferred from homology"/>
<keyword evidence="4" id="KW-0560">Oxidoreductase</keyword>
<comment type="similarity">
    <text evidence="2">Belongs to the cytochrome P450 family.</text>
</comment>
<keyword evidence="7" id="KW-0812">Transmembrane</keyword>
<dbReference type="PANTHER" id="PTHR24305:SF187">
    <property type="entry name" value="P450, PUTATIVE (EUROFUNG)-RELATED"/>
    <property type="match status" value="1"/>
</dbReference>
<gene>
    <name evidence="8" type="ORF">M7I_3318</name>
</gene>
<dbReference type="Gene3D" id="1.10.630.10">
    <property type="entry name" value="Cytochrome P450"/>
    <property type="match status" value="1"/>
</dbReference>
<evidence type="ECO:0000256" key="3">
    <source>
        <dbReference type="ARBA" id="ARBA00022723"/>
    </source>
</evidence>
<evidence type="ECO:0000256" key="5">
    <source>
        <dbReference type="ARBA" id="ARBA00023004"/>
    </source>
</evidence>
<dbReference type="OrthoDB" id="3524838at2759"/>
<dbReference type="InterPro" id="IPR036396">
    <property type="entry name" value="Cyt_P450_sf"/>
</dbReference>
<name>H0EL59_GLAL7</name>
<keyword evidence="3" id="KW-0479">Metal-binding</keyword>
<feature type="transmembrane region" description="Helical" evidence="7">
    <location>
        <begin position="76"/>
        <end position="95"/>
    </location>
</feature>